<reference evidence="2 3" key="1">
    <citation type="journal article" date="2023" name="Life. Sci Alliance">
        <title>Evolutionary insights into 3D genome organization and epigenetic landscape of Vigna mungo.</title>
        <authorList>
            <person name="Junaid A."/>
            <person name="Singh B."/>
            <person name="Bhatia S."/>
        </authorList>
    </citation>
    <scope>NUCLEOTIDE SEQUENCE [LARGE SCALE GENOMIC DNA]</scope>
    <source>
        <strain evidence="2">Urdbean</strain>
    </source>
</reference>
<dbReference type="EMBL" id="CP144694">
    <property type="protein sequence ID" value="WVZ04271.1"/>
    <property type="molecule type" value="Genomic_DNA"/>
</dbReference>
<evidence type="ECO:0000313" key="3">
    <source>
        <dbReference type="Proteomes" id="UP001374535"/>
    </source>
</evidence>
<keyword evidence="1" id="KW-1133">Transmembrane helix</keyword>
<dbReference type="AlphaFoldDB" id="A0AAQ3N7X5"/>
<evidence type="ECO:0000313" key="2">
    <source>
        <dbReference type="EMBL" id="WVZ04271.1"/>
    </source>
</evidence>
<keyword evidence="1" id="KW-0812">Transmembrane</keyword>
<accession>A0AAQ3N7X5</accession>
<proteinExistence type="predicted"/>
<gene>
    <name evidence="2" type="ORF">V8G54_025077</name>
</gene>
<feature type="transmembrane region" description="Helical" evidence="1">
    <location>
        <begin position="75"/>
        <end position="101"/>
    </location>
</feature>
<protein>
    <submittedName>
        <fullName evidence="2">Uncharacterized protein</fullName>
    </submittedName>
</protein>
<organism evidence="2 3">
    <name type="scientific">Vigna mungo</name>
    <name type="common">Black gram</name>
    <name type="synonym">Phaseolus mungo</name>
    <dbReference type="NCBI Taxonomy" id="3915"/>
    <lineage>
        <taxon>Eukaryota</taxon>
        <taxon>Viridiplantae</taxon>
        <taxon>Streptophyta</taxon>
        <taxon>Embryophyta</taxon>
        <taxon>Tracheophyta</taxon>
        <taxon>Spermatophyta</taxon>
        <taxon>Magnoliopsida</taxon>
        <taxon>eudicotyledons</taxon>
        <taxon>Gunneridae</taxon>
        <taxon>Pentapetalae</taxon>
        <taxon>rosids</taxon>
        <taxon>fabids</taxon>
        <taxon>Fabales</taxon>
        <taxon>Fabaceae</taxon>
        <taxon>Papilionoideae</taxon>
        <taxon>50 kb inversion clade</taxon>
        <taxon>NPAAA clade</taxon>
        <taxon>indigoferoid/millettioid clade</taxon>
        <taxon>Phaseoleae</taxon>
        <taxon>Vigna</taxon>
    </lineage>
</organism>
<sequence length="105" mass="12589">MIDNLHNLGGNYKTTKTNSRIVVQSLCNNPHKRNMPEKKPFITYISGKAMELTNVSLRQNFRGENRYHFKCEYQILSGIVFYFILFVVLFLYFLYFIYLFIYSCF</sequence>
<keyword evidence="3" id="KW-1185">Reference proteome</keyword>
<dbReference type="Proteomes" id="UP001374535">
    <property type="component" value="Chromosome 7"/>
</dbReference>
<keyword evidence="1" id="KW-0472">Membrane</keyword>
<evidence type="ECO:0000256" key="1">
    <source>
        <dbReference type="SAM" id="Phobius"/>
    </source>
</evidence>
<name>A0AAQ3N7X5_VIGMU</name>